<evidence type="ECO:0000313" key="3">
    <source>
        <dbReference type="Proteomes" id="UP000017837"/>
    </source>
</evidence>
<name>V4Q0G1_9CAUL</name>
<protein>
    <submittedName>
        <fullName evidence="2">Uncharacterized protein</fullName>
    </submittedName>
</protein>
<evidence type="ECO:0000313" key="2">
    <source>
        <dbReference type="EMBL" id="ESQ94091.1"/>
    </source>
</evidence>
<feature type="transmembrane region" description="Helical" evidence="1">
    <location>
        <begin position="20"/>
        <end position="43"/>
    </location>
</feature>
<organism evidence="2 3">
    <name type="scientific">Asticcacaulis benevestitus DSM 16100 = ATCC BAA-896</name>
    <dbReference type="NCBI Taxonomy" id="1121022"/>
    <lineage>
        <taxon>Bacteria</taxon>
        <taxon>Pseudomonadati</taxon>
        <taxon>Pseudomonadota</taxon>
        <taxon>Alphaproteobacteria</taxon>
        <taxon>Caulobacterales</taxon>
        <taxon>Caulobacteraceae</taxon>
        <taxon>Asticcacaulis</taxon>
    </lineage>
</organism>
<keyword evidence="3" id="KW-1185">Reference proteome</keyword>
<sequence length="50" mass="5440">MTMAKAITLKQDKTQELIALAVSFAMAVIVLDLVSLLIGGVIVRPMLPEW</sequence>
<keyword evidence="1" id="KW-1133">Transmembrane helix</keyword>
<keyword evidence="1" id="KW-0812">Transmembrane</keyword>
<dbReference type="PATRIC" id="fig|1121022.4.peg.615"/>
<evidence type="ECO:0000256" key="1">
    <source>
        <dbReference type="SAM" id="Phobius"/>
    </source>
</evidence>
<reference evidence="2 3" key="1">
    <citation type="journal article" date="2014" name="Nature">
        <title>Sequential evolution of bacterial morphology by co-option of a developmental regulator.</title>
        <authorList>
            <person name="Jiang C."/>
            <person name="Brown P.J."/>
            <person name="Ducret A."/>
            <person name="Brun Y.V."/>
        </authorList>
    </citation>
    <scope>NUCLEOTIDE SEQUENCE [LARGE SCALE GENOMIC DNA]</scope>
    <source>
        <strain evidence="2 3">DSM 16100</strain>
    </source>
</reference>
<proteinExistence type="predicted"/>
<dbReference type="EMBL" id="AWGB01000005">
    <property type="protein sequence ID" value="ESQ94091.1"/>
    <property type="molecule type" value="Genomic_DNA"/>
</dbReference>
<dbReference type="AlphaFoldDB" id="V4Q0G1"/>
<gene>
    <name evidence="2" type="ORF">ABENE_03100</name>
</gene>
<dbReference type="Proteomes" id="UP000017837">
    <property type="component" value="Unassembled WGS sequence"/>
</dbReference>
<keyword evidence="1" id="KW-0472">Membrane</keyword>
<dbReference type="RefSeq" id="WP_018081414.1">
    <property type="nucleotide sequence ID" value="NZ_AQWM01000005.1"/>
</dbReference>
<accession>V4Q0G1</accession>
<dbReference type="STRING" id="1121022.GCA_000376105_01747"/>
<comment type="caution">
    <text evidence="2">The sequence shown here is derived from an EMBL/GenBank/DDBJ whole genome shotgun (WGS) entry which is preliminary data.</text>
</comment>